<feature type="domain" description="DUF7660" evidence="1">
    <location>
        <begin position="42"/>
        <end position="96"/>
    </location>
</feature>
<dbReference type="Proteomes" id="UP000265836">
    <property type="component" value="Unassembled WGS sequence"/>
</dbReference>
<evidence type="ECO:0000313" key="3">
    <source>
        <dbReference type="Proteomes" id="UP000265836"/>
    </source>
</evidence>
<proteinExistence type="predicted"/>
<dbReference type="InterPro" id="IPR056077">
    <property type="entry name" value="DUF7660"/>
</dbReference>
<evidence type="ECO:0000259" key="1">
    <source>
        <dbReference type="Pfam" id="PF24693"/>
    </source>
</evidence>
<name>A0A397N786_ECTOL</name>
<reference evidence="2 3" key="1">
    <citation type="submission" date="2018-08" db="EMBL/GenBank/DDBJ databases">
        <title>Genome sequencing of rice bacterial endophytes.</title>
        <authorList>
            <person name="Venturi V."/>
        </authorList>
    </citation>
    <scope>NUCLEOTIDE SEQUENCE [LARGE SCALE GENOMIC DNA]</scope>
    <source>
        <strain evidence="2 3">E1205</strain>
    </source>
</reference>
<dbReference type="Pfam" id="PF24693">
    <property type="entry name" value="DUF7660"/>
    <property type="match status" value="1"/>
</dbReference>
<organism evidence="2 3">
    <name type="scientific">Ectopseudomonas oleovorans</name>
    <name type="common">Pseudomonas oleovorans</name>
    <dbReference type="NCBI Taxonomy" id="301"/>
    <lineage>
        <taxon>Bacteria</taxon>
        <taxon>Pseudomonadati</taxon>
        <taxon>Pseudomonadota</taxon>
        <taxon>Gammaproteobacteria</taxon>
        <taxon>Pseudomonadales</taxon>
        <taxon>Pseudomonadaceae</taxon>
        <taxon>Ectopseudomonas</taxon>
    </lineage>
</organism>
<dbReference type="RefSeq" id="WP_119692936.1">
    <property type="nucleotide sequence ID" value="NZ_QXDA01000003.1"/>
</dbReference>
<dbReference type="AlphaFoldDB" id="A0A397N786"/>
<protein>
    <recommendedName>
        <fullName evidence="1">DUF7660 domain-containing protein</fullName>
    </recommendedName>
</protein>
<accession>A0A397N786</accession>
<dbReference type="EMBL" id="QXDA01000003">
    <property type="protein sequence ID" value="RIA31603.1"/>
    <property type="molecule type" value="Genomic_DNA"/>
</dbReference>
<gene>
    <name evidence="2" type="ORF">DFO61_2327</name>
</gene>
<comment type="caution">
    <text evidence="2">The sequence shown here is derived from an EMBL/GenBank/DDBJ whole genome shotgun (WGS) entry which is preliminary data.</text>
</comment>
<evidence type="ECO:0000313" key="2">
    <source>
        <dbReference type="EMBL" id="RIA31603.1"/>
    </source>
</evidence>
<sequence>MDVSKLLEDVKDIESFLVFARALGADRAASVLQEKANSSSPYGTDANGWENTTIESFLESAIAWAEASDFGLTQGLSLSNPWKQFAVFLYCGKIYE</sequence>